<name>A0A0D2MWD8_9CHLO</name>
<feature type="region of interest" description="Disordered" evidence="1">
    <location>
        <begin position="166"/>
        <end position="191"/>
    </location>
</feature>
<dbReference type="RefSeq" id="XP_013897615.1">
    <property type="nucleotide sequence ID" value="XM_014042161.1"/>
</dbReference>
<dbReference type="AlphaFoldDB" id="A0A0D2MWD8"/>
<reference evidence="2 3" key="1">
    <citation type="journal article" date="2013" name="BMC Genomics">
        <title>Reconstruction of the lipid metabolism for the microalga Monoraphidium neglectum from its genome sequence reveals characteristics suitable for biofuel production.</title>
        <authorList>
            <person name="Bogen C."/>
            <person name="Al-Dilaimi A."/>
            <person name="Albersmeier A."/>
            <person name="Wichmann J."/>
            <person name="Grundmann M."/>
            <person name="Rupp O."/>
            <person name="Lauersen K.J."/>
            <person name="Blifernez-Klassen O."/>
            <person name="Kalinowski J."/>
            <person name="Goesmann A."/>
            <person name="Mussgnug J.H."/>
            <person name="Kruse O."/>
        </authorList>
    </citation>
    <scope>NUCLEOTIDE SEQUENCE [LARGE SCALE GENOMIC DNA]</scope>
    <source>
        <strain evidence="2 3">SAG 48.87</strain>
    </source>
</reference>
<dbReference type="KEGG" id="mng:MNEG_9368"/>
<accession>A0A0D2MWD8</accession>
<gene>
    <name evidence="2" type="ORF">MNEG_9368</name>
</gene>
<organism evidence="2 3">
    <name type="scientific">Monoraphidium neglectum</name>
    <dbReference type="NCBI Taxonomy" id="145388"/>
    <lineage>
        <taxon>Eukaryota</taxon>
        <taxon>Viridiplantae</taxon>
        <taxon>Chlorophyta</taxon>
        <taxon>core chlorophytes</taxon>
        <taxon>Chlorophyceae</taxon>
        <taxon>CS clade</taxon>
        <taxon>Sphaeropleales</taxon>
        <taxon>Selenastraceae</taxon>
        <taxon>Monoraphidium</taxon>
    </lineage>
</organism>
<proteinExistence type="predicted"/>
<protein>
    <submittedName>
        <fullName evidence="2">Uncharacterized protein</fullName>
    </submittedName>
</protein>
<dbReference type="STRING" id="145388.A0A0D2MWD8"/>
<keyword evidence="3" id="KW-1185">Reference proteome</keyword>
<evidence type="ECO:0000313" key="3">
    <source>
        <dbReference type="Proteomes" id="UP000054498"/>
    </source>
</evidence>
<dbReference type="OrthoDB" id="2016337at2759"/>
<dbReference type="Proteomes" id="UP000054498">
    <property type="component" value="Unassembled WGS sequence"/>
</dbReference>
<dbReference type="EMBL" id="KK102130">
    <property type="protein sequence ID" value="KIY98595.1"/>
    <property type="molecule type" value="Genomic_DNA"/>
</dbReference>
<sequence length="191" mass="20903">MTEERSSAIDWAAELPWIALGYNCTPQQATRLSPYQVLCARAPTVPPAVRERLREPLDFDCTTDQARDALAGQLLERAALAKRYSIMAGENLRIPQHRDTLRYAQGLTGADLEDAAGAGTERASRAAKPVAPSHKQADADLEARALHGRLVTKVFHVPGSKKKRQRPFWGASALRRPHIPPELLPGDVGGQ</sequence>
<dbReference type="GeneID" id="25742243"/>
<evidence type="ECO:0000256" key="1">
    <source>
        <dbReference type="SAM" id="MobiDB-lite"/>
    </source>
</evidence>
<evidence type="ECO:0000313" key="2">
    <source>
        <dbReference type="EMBL" id="KIY98595.1"/>
    </source>
</evidence>